<comment type="caution">
    <text evidence="2">The sequence shown here is derived from an EMBL/GenBank/DDBJ whole genome shotgun (WGS) entry which is preliminary data.</text>
</comment>
<feature type="region of interest" description="Disordered" evidence="1">
    <location>
        <begin position="1"/>
        <end position="33"/>
    </location>
</feature>
<evidence type="ECO:0000313" key="2">
    <source>
        <dbReference type="EMBL" id="GFF59667.1"/>
    </source>
</evidence>
<gene>
    <name evidence="2" type="ORF">IFM46972_11446</name>
</gene>
<dbReference type="EMBL" id="BLKC01000227">
    <property type="protein sequence ID" value="GFF59667.1"/>
    <property type="molecule type" value="Genomic_DNA"/>
</dbReference>
<dbReference type="AlphaFoldDB" id="A0A8H3XRW7"/>
<feature type="compositionally biased region" description="Acidic residues" evidence="1">
    <location>
        <begin position="7"/>
        <end position="20"/>
    </location>
</feature>
<reference evidence="2 3" key="1">
    <citation type="submission" date="2020-01" db="EMBL/GenBank/DDBJ databases">
        <title>Draft genome sequence of Aspergillus udagawae IFM 46972.</title>
        <authorList>
            <person name="Takahashi H."/>
            <person name="Yaguchi T."/>
        </authorList>
    </citation>
    <scope>NUCLEOTIDE SEQUENCE [LARGE SCALE GENOMIC DNA]</scope>
    <source>
        <strain evidence="2 3">IFM 46972</strain>
    </source>
</reference>
<organism evidence="2 3">
    <name type="scientific">Aspergillus udagawae</name>
    <dbReference type="NCBI Taxonomy" id="91492"/>
    <lineage>
        <taxon>Eukaryota</taxon>
        <taxon>Fungi</taxon>
        <taxon>Dikarya</taxon>
        <taxon>Ascomycota</taxon>
        <taxon>Pezizomycotina</taxon>
        <taxon>Eurotiomycetes</taxon>
        <taxon>Eurotiomycetidae</taxon>
        <taxon>Eurotiales</taxon>
        <taxon>Aspergillaceae</taxon>
        <taxon>Aspergillus</taxon>
        <taxon>Aspergillus subgen. Fumigati</taxon>
    </lineage>
</organism>
<name>A0A8H3XRW7_9EURO</name>
<evidence type="ECO:0000256" key="1">
    <source>
        <dbReference type="SAM" id="MobiDB-lite"/>
    </source>
</evidence>
<dbReference type="Proteomes" id="UP000465221">
    <property type="component" value="Unassembled WGS sequence"/>
</dbReference>
<sequence>MAAATTDADEADEDAHEADEDAQKADKDAQEAREARVIQWVAEDCLLCMLGQQASWLGINNLGDLGLP</sequence>
<accession>A0A8H3XRW7</accession>
<proteinExistence type="predicted"/>
<evidence type="ECO:0000313" key="3">
    <source>
        <dbReference type="Proteomes" id="UP000465221"/>
    </source>
</evidence>
<protein>
    <submittedName>
        <fullName evidence="2">Uncharacterized protein</fullName>
    </submittedName>
</protein>
<feature type="compositionally biased region" description="Basic and acidic residues" evidence="1">
    <location>
        <begin position="21"/>
        <end position="33"/>
    </location>
</feature>